<dbReference type="Proteomes" id="UP000579647">
    <property type="component" value="Unassembled WGS sequence"/>
</dbReference>
<evidence type="ECO:0000313" key="2">
    <source>
        <dbReference type="EMBL" id="MBB5491443.1"/>
    </source>
</evidence>
<evidence type="ECO:0000259" key="1">
    <source>
        <dbReference type="Pfam" id="PF14028"/>
    </source>
</evidence>
<dbReference type="InterPro" id="IPR023809">
    <property type="entry name" value="Thiopep_bacteriocin_synth_dom"/>
</dbReference>
<name>A0A840W7V3_9ACTN</name>
<dbReference type="NCBIfam" id="TIGR03891">
    <property type="entry name" value="thiopep_ocin"/>
    <property type="match status" value="1"/>
</dbReference>
<sequence length="275" mass="30082">MLNDAPATAQVWWQVNVEFPDPATAEQAGVHRLAPALEQADRGWFLMRKKGAWRCRTPLPGAPAAQAAVREQVGDLLDELARTGHISRWTPVVYEPEIRAFGGSEAMAAAHTLFCADTHHLTRFLATIHGPARRKEVSLLLAHTLMRAAELDPFEQGDVWDRVAALRPLPSPTHLSGKICGQVHHLLSVEPGPRAAHFSPGGAFNGYAPWAEAFHTCGRTLADLNARGHLNRGLRDVLAHHLIFHWNRLAIPVSAQAVLCHAAARSIFDPETVGL</sequence>
<protein>
    <submittedName>
        <fullName evidence="2">Thiopeptide-type bacteriocin biosynthesis protein</fullName>
    </submittedName>
</protein>
<dbReference type="Pfam" id="PF14028">
    <property type="entry name" value="Lant_dehydr_C"/>
    <property type="match status" value="1"/>
</dbReference>
<evidence type="ECO:0000313" key="3">
    <source>
        <dbReference type="Proteomes" id="UP000579647"/>
    </source>
</evidence>
<keyword evidence="3" id="KW-1185">Reference proteome</keyword>
<dbReference type="EMBL" id="JACHDO010000001">
    <property type="protein sequence ID" value="MBB5491443.1"/>
    <property type="molecule type" value="Genomic_DNA"/>
</dbReference>
<dbReference type="RefSeq" id="WP_184365136.1">
    <property type="nucleotide sequence ID" value="NZ_BAAAKM010000120.1"/>
</dbReference>
<comment type="caution">
    <text evidence="2">The sequence shown here is derived from an EMBL/GenBank/DDBJ whole genome shotgun (WGS) entry which is preliminary data.</text>
</comment>
<feature type="domain" description="Thiopeptide-type bacteriocin biosynthesis" evidence="1">
    <location>
        <begin position="12"/>
        <end position="266"/>
    </location>
</feature>
<proteinExistence type="predicted"/>
<organism evidence="2 3">
    <name type="scientific">Nocardiopsis metallicus</name>
    <dbReference type="NCBI Taxonomy" id="179819"/>
    <lineage>
        <taxon>Bacteria</taxon>
        <taxon>Bacillati</taxon>
        <taxon>Actinomycetota</taxon>
        <taxon>Actinomycetes</taxon>
        <taxon>Streptosporangiales</taxon>
        <taxon>Nocardiopsidaceae</taxon>
        <taxon>Nocardiopsis</taxon>
    </lineage>
</organism>
<accession>A0A840W7V3</accession>
<reference evidence="2 3" key="1">
    <citation type="submission" date="2020-08" db="EMBL/GenBank/DDBJ databases">
        <title>Sequencing the genomes of 1000 actinobacteria strains.</title>
        <authorList>
            <person name="Klenk H.-P."/>
        </authorList>
    </citation>
    <scope>NUCLEOTIDE SEQUENCE [LARGE SCALE GENOMIC DNA]</scope>
    <source>
        <strain evidence="2 3">DSM 44598</strain>
    </source>
</reference>
<dbReference type="AlphaFoldDB" id="A0A840W7V3"/>
<gene>
    <name evidence="2" type="ORF">HNR07_002580</name>
</gene>